<evidence type="ECO:0000259" key="6">
    <source>
        <dbReference type="Pfam" id="PF00884"/>
    </source>
</evidence>
<keyword evidence="4" id="KW-0106">Calcium</keyword>
<evidence type="ECO:0000256" key="5">
    <source>
        <dbReference type="ARBA" id="ARBA00023180"/>
    </source>
</evidence>
<dbReference type="AlphaFoldDB" id="A0A2T7PH02"/>
<reference evidence="7 8" key="1">
    <citation type="submission" date="2018-04" db="EMBL/GenBank/DDBJ databases">
        <title>The genome of golden apple snail Pomacea canaliculata provides insight into stress tolerance and invasive adaptation.</title>
        <authorList>
            <person name="Liu C."/>
            <person name="Liu B."/>
            <person name="Ren Y."/>
            <person name="Zhang Y."/>
            <person name="Wang H."/>
            <person name="Li S."/>
            <person name="Jiang F."/>
            <person name="Yin L."/>
            <person name="Zhang G."/>
            <person name="Qian W."/>
            <person name="Fan W."/>
        </authorList>
    </citation>
    <scope>NUCLEOTIDE SEQUENCE [LARGE SCALE GENOMIC DNA]</scope>
    <source>
        <strain evidence="7">SZHN2017</strain>
        <tissue evidence="7">Muscle</tissue>
    </source>
</reference>
<gene>
    <name evidence="7" type="ORF">C0Q70_08144</name>
</gene>
<dbReference type="PANTHER" id="PTHR10342">
    <property type="entry name" value="ARYLSULFATASE"/>
    <property type="match status" value="1"/>
</dbReference>
<evidence type="ECO:0000256" key="2">
    <source>
        <dbReference type="ARBA" id="ARBA00008779"/>
    </source>
</evidence>
<dbReference type="InterPro" id="IPR047115">
    <property type="entry name" value="ARSB"/>
</dbReference>
<accession>A0A2T7PH02</accession>
<evidence type="ECO:0000256" key="3">
    <source>
        <dbReference type="ARBA" id="ARBA00022723"/>
    </source>
</evidence>
<evidence type="ECO:0000313" key="7">
    <source>
        <dbReference type="EMBL" id="PVD32699.1"/>
    </source>
</evidence>
<dbReference type="Pfam" id="PF00884">
    <property type="entry name" value="Sulfatase"/>
    <property type="match status" value="1"/>
</dbReference>
<comment type="similarity">
    <text evidence="2">Belongs to the sulfatase family.</text>
</comment>
<feature type="domain" description="Sulfatase N-terminal" evidence="6">
    <location>
        <begin position="49"/>
        <end position="128"/>
    </location>
</feature>
<name>A0A2T7PH02_POMCA</name>
<evidence type="ECO:0000256" key="4">
    <source>
        <dbReference type="ARBA" id="ARBA00022837"/>
    </source>
</evidence>
<dbReference type="GO" id="GO:0008484">
    <property type="term" value="F:sulfuric ester hydrolase activity"/>
    <property type="evidence" value="ECO:0007669"/>
    <property type="project" value="InterPro"/>
</dbReference>
<dbReference type="GO" id="GO:0046872">
    <property type="term" value="F:metal ion binding"/>
    <property type="evidence" value="ECO:0007669"/>
    <property type="project" value="UniProtKB-KW"/>
</dbReference>
<dbReference type="Proteomes" id="UP000245119">
    <property type="component" value="Linkage Group LG4"/>
</dbReference>
<dbReference type="PANTHER" id="PTHR10342:SF274">
    <property type="entry name" value="ARYLSULFATASE B"/>
    <property type="match status" value="1"/>
</dbReference>
<dbReference type="InterPro" id="IPR000917">
    <property type="entry name" value="Sulfatase_N"/>
</dbReference>
<evidence type="ECO:0000256" key="1">
    <source>
        <dbReference type="ARBA" id="ARBA00001913"/>
    </source>
</evidence>
<organism evidence="7 8">
    <name type="scientific">Pomacea canaliculata</name>
    <name type="common">Golden apple snail</name>
    <dbReference type="NCBI Taxonomy" id="400727"/>
    <lineage>
        <taxon>Eukaryota</taxon>
        <taxon>Metazoa</taxon>
        <taxon>Spiralia</taxon>
        <taxon>Lophotrochozoa</taxon>
        <taxon>Mollusca</taxon>
        <taxon>Gastropoda</taxon>
        <taxon>Caenogastropoda</taxon>
        <taxon>Architaenioglossa</taxon>
        <taxon>Ampullarioidea</taxon>
        <taxon>Ampullariidae</taxon>
        <taxon>Pomacea</taxon>
    </lineage>
</organism>
<protein>
    <recommendedName>
        <fullName evidence="6">Sulfatase N-terminal domain-containing protein</fullName>
    </recommendedName>
</protein>
<comment type="caution">
    <text evidence="7">The sequence shown here is derived from an EMBL/GenBank/DDBJ whole genome shotgun (WGS) entry which is preliminary data.</text>
</comment>
<keyword evidence="8" id="KW-1185">Reference proteome</keyword>
<dbReference type="Gene3D" id="3.40.720.10">
    <property type="entry name" value="Alkaline Phosphatase, subunit A"/>
    <property type="match status" value="1"/>
</dbReference>
<proteinExistence type="inferred from homology"/>
<evidence type="ECO:0000313" key="8">
    <source>
        <dbReference type="Proteomes" id="UP000245119"/>
    </source>
</evidence>
<comment type="cofactor">
    <cofactor evidence="1">
        <name>Ca(2+)</name>
        <dbReference type="ChEBI" id="CHEBI:29108"/>
    </cofactor>
</comment>
<keyword evidence="5" id="KW-0325">Glycoprotein</keyword>
<dbReference type="EMBL" id="PZQS01000004">
    <property type="protein sequence ID" value="PVD32699.1"/>
    <property type="molecule type" value="Genomic_DNA"/>
</dbReference>
<dbReference type="InterPro" id="IPR017850">
    <property type="entry name" value="Alkaline_phosphatase_core_sf"/>
</dbReference>
<keyword evidence="3" id="KW-0479">Metal-binding</keyword>
<dbReference type="SUPFAM" id="SSF53649">
    <property type="entry name" value="Alkaline phosphatase-like"/>
    <property type="match status" value="1"/>
</dbReference>
<sequence length="148" mass="15773">MQLLRPRGGVTFNQSYVLQVCAPTRSALLTARACALPVRGQAGRGGTKAVCPHNQNTSSGGNKIHALWDGVKLGDQAIGDLRDVLISEGIYNNTIMLTFADNGGPLDGGGSNWPLRGQKSTFWEGGMRSFTVLTQRQTDGTHTTSTRA</sequence>